<dbReference type="AlphaFoldDB" id="A0A1M5M3P9"/>
<sequence>MYQHFGKAIIRTPLFTYHDLIRPDSDQSFDFEHLLQKKLNDPYFMEALYWASPGLYSLSKDLQKNLIKDEKKKDRLLHSLKKYIIRAGSRSTPYGIFAGCDIVEINSEGSSSSEKRSNLTLSRKIRPDMSLLVNLVEHIKTNSTIWPYLNYRINNSLYTVQETFRYMEYRINEGQREYQLNAIERSPVLDKILANARNQSLKISDFFQLIGNDSDDQEKSVFIKDLIEMQFLVSDLELEVTGNEQLNKLKNQLIQLKKNDVDVDEYLNLIENLENVIDKFERAPIGVIPFREIHLLKHQLEQMKIPIDKDSIIHGDLLRPDETGIKLSEALIEELLQAIKAFSKLSAKTPFYEEQLKRFKTAFIEKYETQEIPLSEVSDMEMGIGFPTINGIGNIAHNPFTEQIKGPVFQDKTEVKYKWHDFLQEKTSQAEQAGQRGIVLTDKDLHPFKDKTSLLANTISLLFSILPDGQILLQSVGGSTANSLLARFAYLSPEINSLSKHISEKDIKLSKEAILAEIVHLPEGRVGNVIRRPILSPYEIPFLAKSGLEDKNQIQLDDLLISVQYDQVVLRSKRLNKQIIPRLSCAHNYSLSQLSVYQLLSALQHPGKLGFQVSWGTWASSRKFLPRISYGKVILQLAKWNFKPQDYGFILEDGDPVCSLREFLKKWSVPRYIAISDGDNDLFLDIEEQDYLDILLEELRKKKSLRFVEWLYFGDQQQPIEKTYVNQFILPLYRNEATPKSIPEFFDDTRKDKSIIRSFPPGSDWAYFKIYCGAYISDYILTKKIAHLSKSLLQDQLIDKFFFIRYTDPNYHIRFRVQMKESLSSNWGEVVKRTYQTLEPYTTSRTIWKIQLDTYHRELERYGSDDIDATEDLFFHDSMLYFKLLEEESFHTDDTVRLLTALKNIDKWLILFKLDLQARISFTEQMAQALLKEFGNEVKVKIDMQYREMKQQVGSFIASDQFEDLFHIRDKMIAEDLPRENLASYIHMSINRWFKSDQRLMELICYTFCAKYYKTQTNHHTFRA</sequence>
<dbReference type="Proteomes" id="UP000184287">
    <property type="component" value="Unassembled WGS sequence"/>
</dbReference>
<dbReference type="InterPro" id="IPR023809">
    <property type="entry name" value="Thiopep_bacteriocin_synth_dom"/>
</dbReference>
<evidence type="ECO:0000313" key="4">
    <source>
        <dbReference type="Proteomes" id="UP000184287"/>
    </source>
</evidence>
<dbReference type="Pfam" id="PF04738">
    <property type="entry name" value="Lant_dehydr_N"/>
    <property type="match status" value="1"/>
</dbReference>
<dbReference type="NCBIfam" id="TIGR03891">
    <property type="entry name" value="thiopep_ocin"/>
    <property type="match status" value="1"/>
</dbReference>
<keyword evidence="4" id="KW-1185">Reference proteome</keyword>
<dbReference type="OrthoDB" id="1273722at2"/>
<protein>
    <submittedName>
        <fullName evidence="3">Thiopeptide-type bacteriocin biosynthesis domain-containing protein</fullName>
    </submittedName>
</protein>
<evidence type="ECO:0000259" key="2">
    <source>
        <dbReference type="Pfam" id="PF14028"/>
    </source>
</evidence>
<dbReference type="STRING" id="288992.SAMN04488522_10753"/>
<gene>
    <name evidence="3" type="ORF">SAMN04488522_10753</name>
</gene>
<dbReference type="EMBL" id="FQUQ01000007">
    <property type="protein sequence ID" value="SHG71891.1"/>
    <property type="molecule type" value="Genomic_DNA"/>
</dbReference>
<dbReference type="InterPro" id="IPR006827">
    <property type="entry name" value="Lant_deHydtase_N"/>
</dbReference>
<accession>A0A1M5M3P9</accession>
<evidence type="ECO:0000313" key="3">
    <source>
        <dbReference type="EMBL" id="SHG71891.1"/>
    </source>
</evidence>
<feature type="domain" description="Thiopeptide-type bacteriocin biosynthesis" evidence="2">
    <location>
        <begin position="765"/>
        <end position="1013"/>
    </location>
</feature>
<proteinExistence type="predicted"/>
<name>A0A1M5M3P9_9SPHI</name>
<dbReference type="Pfam" id="PF14028">
    <property type="entry name" value="Lant_dehydr_C"/>
    <property type="match status" value="1"/>
</dbReference>
<evidence type="ECO:0000259" key="1">
    <source>
        <dbReference type="Pfam" id="PF04738"/>
    </source>
</evidence>
<dbReference type="RefSeq" id="WP_073236915.1">
    <property type="nucleotide sequence ID" value="NZ_FQUQ01000007.1"/>
</dbReference>
<reference evidence="4" key="1">
    <citation type="submission" date="2016-11" db="EMBL/GenBank/DDBJ databases">
        <authorList>
            <person name="Varghese N."/>
            <person name="Submissions S."/>
        </authorList>
    </citation>
    <scope>NUCLEOTIDE SEQUENCE [LARGE SCALE GENOMIC DNA]</scope>
    <source>
        <strain evidence="4">DSM 16990</strain>
    </source>
</reference>
<organism evidence="3 4">
    <name type="scientific">Pedobacter caeni</name>
    <dbReference type="NCBI Taxonomy" id="288992"/>
    <lineage>
        <taxon>Bacteria</taxon>
        <taxon>Pseudomonadati</taxon>
        <taxon>Bacteroidota</taxon>
        <taxon>Sphingobacteriia</taxon>
        <taxon>Sphingobacteriales</taxon>
        <taxon>Sphingobacteriaceae</taxon>
        <taxon>Pedobacter</taxon>
    </lineage>
</organism>
<feature type="domain" description="Lantibiotic dehydratase N-terminal" evidence="1">
    <location>
        <begin position="41"/>
        <end position="695"/>
    </location>
</feature>